<keyword evidence="2" id="KW-0732">Signal</keyword>
<dbReference type="InterPro" id="IPR016980">
    <property type="entry name" value="S-AdoMet-dep_MeTrfase_Alr7345"/>
</dbReference>
<gene>
    <name evidence="3" type="ORF">AACH10_21000</name>
</gene>
<dbReference type="Gene3D" id="3.40.50.150">
    <property type="entry name" value="Vaccinia Virus protein VP39"/>
    <property type="match status" value="1"/>
</dbReference>
<keyword evidence="4" id="KW-1185">Reference proteome</keyword>
<dbReference type="InterPro" id="IPR006311">
    <property type="entry name" value="TAT_signal"/>
</dbReference>
<feature type="region of interest" description="Disordered" evidence="1">
    <location>
        <begin position="234"/>
        <end position="257"/>
    </location>
</feature>
<dbReference type="SUPFAM" id="SSF53335">
    <property type="entry name" value="S-adenosyl-L-methionine-dependent methyltransferases"/>
    <property type="match status" value="1"/>
</dbReference>
<evidence type="ECO:0000256" key="2">
    <source>
        <dbReference type="SAM" id="SignalP"/>
    </source>
</evidence>
<sequence length="287" mass="30959">MTPPAIRRRTHLAGLAAGLATLSSLGARAQPAADTTDAGLAVALAGPQRSPANRARDAARHPAQTLQFFGVQSTHTVLELSPGGGWYTEILAPWLRERGRLAVAHFARDDAEDYRRRGRASFEAKLAASPAVYDRVIVGTLLNPGDGARLPDLPLAPGSVDRVLTFRNVHNWLEDGRLDPLLRASFALLRPGGVLGVVDHRAAPGTPLAQQIRTGYIAEDLMAERAQAAGFVPDGRSEVNANPRDTRDHPHGVWSLPPTLRGRDVGREAMLAIGESDRFTHRYRKPG</sequence>
<dbReference type="PIRSF" id="PIRSF031679">
    <property type="entry name" value="Mtase_Alr7345_prd"/>
    <property type="match status" value="1"/>
</dbReference>
<evidence type="ECO:0000313" key="3">
    <source>
        <dbReference type="EMBL" id="MEK8052742.1"/>
    </source>
</evidence>
<dbReference type="GO" id="GO:0032259">
    <property type="term" value="P:methylation"/>
    <property type="evidence" value="ECO:0007669"/>
    <property type="project" value="UniProtKB-KW"/>
</dbReference>
<keyword evidence="3" id="KW-0808">Transferase</keyword>
<proteinExistence type="predicted"/>
<comment type="caution">
    <text evidence="3">The sequence shown here is derived from an EMBL/GenBank/DDBJ whole genome shotgun (WGS) entry which is preliminary data.</text>
</comment>
<reference evidence="3 4" key="1">
    <citation type="submission" date="2024-04" db="EMBL/GenBank/DDBJ databases">
        <title>Novel species of the genus Ideonella isolated from streams.</title>
        <authorList>
            <person name="Lu H."/>
        </authorList>
    </citation>
    <scope>NUCLEOTIDE SEQUENCE [LARGE SCALE GENOMIC DNA]</scope>
    <source>
        <strain evidence="3 4">DXS22W</strain>
    </source>
</reference>
<dbReference type="EMBL" id="JBBUTH010000010">
    <property type="protein sequence ID" value="MEK8052742.1"/>
    <property type="molecule type" value="Genomic_DNA"/>
</dbReference>
<dbReference type="PROSITE" id="PS51318">
    <property type="entry name" value="TAT"/>
    <property type="match status" value="1"/>
</dbReference>
<dbReference type="Proteomes" id="UP001365405">
    <property type="component" value="Unassembled WGS sequence"/>
</dbReference>
<feature type="signal peptide" evidence="2">
    <location>
        <begin position="1"/>
        <end position="29"/>
    </location>
</feature>
<name>A0ABU9CQB7_9BURK</name>
<dbReference type="RefSeq" id="WP_341412467.1">
    <property type="nucleotide sequence ID" value="NZ_JBBUTH010000010.1"/>
</dbReference>
<feature type="chain" id="PRO_5046395233" evidence="2">
    <location>
        <begin position="30"/>
        <end position="287"/>
    </location>
</feature>
<dbReference type="InterPro" id="IPR029063">
    <property type="entry name" value="SAM-dependent_MTases_sf"/>
</dbReference>
<organism evidence="3 4">
    <name type="scientific">Pseudaquabacterium inlustre</name>
    <dbReference type="NCBI Taxonomy" id="2984192"/>
    <lineage>
        <taxon>Bacteria</taxon>
        <taxon>Pseudomonadati</taxon>
        <taxon>Pseudomonadota</taxon>
        <taxon>Betaproteobacteria</taxon>
        <taxon>Burkholderiales</taxon>
        <taxon>Sphaerotilaceae</taxon>
        <taxon>Pseudaquabacterium</taxon>
    </lineage>
</organism>
<accession>A0ABU9CQB7</accession>
<evidence type="ECO:0000256" key="1">
    <source>
        <dbReference type="SAM" id="MobiDB-lite"/>
    </source>
</evidence>
<evidence type="ECO:0000313" key="4">
    <source>
        <dbReference type="Proteomes" id="UP001365405"/>
    </source>
</evidence>
<dbReference type="GO" id="GO:0008168">
    <property type="term" value="F:methyltransferase activity"/>
    <property type="evidence" value="ECO:0007669"/>
    <property type="project" value="UniProtKB-KW"/>
</dbReference>
<keyword evidence="3" id="KW-0489">Methyltransferase</keyword>
<protein>
    <submittedName>
        <fullName evidence="3">Methyltransferase</fullName>
    </submittedName>
</protein>